<dbReference type="PANTHER" id="PTHR15541">
    <property type="entry name" value="GRANULYSIN RELATED"/>
    <property type="match status" value="1"/>
</dbReference>
<dbReference type="GO" id="GO:0006968">
    <property type="term" value="P:cellular defense response"/>
    <property type="evidence" value="ECO:0007669"/>
    <property type="project" value="Ensembl"/>
</dbReference>
<gene>
    <name evidence="4" type="primary">GNLY</name>
</gene>
<sequence>MATWALLLLAAMLLGNPGLGVSVSPKGKDTPGRESGFGWAIWMEGLVVSRQSPEYYDLATAHLGDKERSCPCLAQEGPQDDLFTKTEKLGFRCKTCLRMIQALKDMVKEPTKENISDASTRLCRKVKSLWRDFCLKTIRRYMPRLIQDIMGRKTAQEICVDIRMCKPSMGPL</sequence>
<dbReference type="Ensembl" id="ENSCJAT00000147586.1">
    <property type="protein sequence ID" value="ENSCJAP00000089546.1"/>
    <property type="gene ID" value="ENSCJAG00000065652.2"/>
</dbReference>
<keyword evidence="5" id="KW-1185">Reference proteome</keyword>
<keyword evidence="2" id="KW-0732">Signal</keyword>
<reference evidence="4 5" key="1">
    <citation type="submission" date="2009-03" db="EMBL/GenBank/DDBJ databases">
        <authorList>
            <person name="Warren W."/>
            <person name="Ye L."/>
            <person name="Minx P."/>
            <person name="Worley K."/>
            <person name="Gibbs R."/>
            <person name="Wilson R.K."/>
        </authorList>
    </citation>
    <scope>NUCLEOTIDE SEQUENCE [LARGE SCALE GENOMIC DNA]</scope>
</reference>
<dbReference type="InterPro" id="IPR038847">
    <property type="entry name" value="Granulysin-like"/>
</dbReference>
<evidence type="ECO:0000313" key="5">
    <source>
        <dbReference type="Proteomes" id="UP000008225"/>
    </source>
</evidence>
<dbReference type="PROSITE" id="PS50015">
    <property type="entry name" value="SAP_B"/>
    <property type="match status" value="1"/>
</dbReference>
<dbReference type="RefSeq" id="XP_054100729.1">
    <property type="nucleotide sequence ID" value="XM_054244754.1"/>
</dbReference>
<dbReference type="GeneID" id="118147254"/>
<dbReference type="GO" id="GO:0042742">
    <property type="term" value="P:defense response to bacterium"/>
    <property type="evidence" value="ECO:0007669"/>
    <property type="project" value="Ensembl"/>
</dbReference>
<dbReference type="CTD" id="10578"/>
<reference evidence="4" key="3">
    <citation type="submission" date="2025-09" db="UniProtKB">
        <authorList>
            <consortium name="Ensembl"/>
        </authorList>
    </citation>
    <scope>IDENTIFICATION</scope>
</reference>
<evidence type="ECO:0000256" key="2">
    <source>
        <dbReference type="SAM" id="SignalP"/>
    </source>
</evidence>
<dbReference type="OMA" id="NGDELCQ"/>
<dbReference type="PANTHER" id="PTHR15541:SF2">
    <property type="entry name" value="GRANULYSIN"/>
    <property type="match status" value="1"/>
</dbReference>
<dbReference type="GeneTree" id="ENSGT00390000002975"/>
<dbReference type="InterPro" id="IPR011001">
    <property type="entry name" value="Saposin-like"/>
</dbReference>
<dbReference type="GO" id="GO:0044194">
    <property type="term" value="C:cytolytic granule"/>
    <property type="evidence" value="ECO:0007669"/>
    <property type="project" value="Ensembl"/>
</dbReference>
<dbReference type="GO" id="GO:0031640">
    <property type="term" value="P:killing of cells of another organism"/>
    <property type="evidence" value="ECO:0007669"/>
    <property type="project" value="Ensembl"/>
</dbReference>
<dbReference type="SMART" id="SM00741">
    <property type="entry name" value="SapB"/>
    <property type="match status" value="1"/>
</dbReference>
<feature type="chain" id="PRO_5035289357" evidence="2">
    <location>
        <begin position="21"/>
        <end position="172"/>
    </location>
</feature>
<dbReference type="InterPro" id="IPR008139">
    <property type="entry name" value="SaposinB_dom"/>
</dbReference>
<keyword evidence="1" id="KW-1015">Disulfide bond</keyword>
<name>A0A8I4A4I2_CALJA</name>
<organism evidence="4 5">
    <name type="scientific">Callithrix jacchus</name>
    <name type="common">White-tufted-ear marmoset</name>
    <name type="synonym">Simia Jacchus</name>
    <dbReference type="NCBI Taxonomy" id="9483"/>
    <lineage>
        <taxon>Eukaryota</taxon>
        <taxon>Metazoa</taxon>
        <taxon>Chordata</taxon>
        <taxon>Craniata</taxon>
        <taxon>Vertebrata</taxon>
        <taxon>Euteleostomi</taxon>
        <taxon>Mammalia</taxon>
        <taxon>Eutheria</taxon>
        <taxon>Euarchontoglires</taxon>
        <taxon>Primates</taxon>
        <taxon>Haplorrhini</taxon>
        <taxon>Platyrrhini</taxon>
        <taxon>Cebidae</taxon>
        <taxon>Callitrichinae</taxon>
        <taxon>Callithrix</taxon>
        <taxon>Callithrix</taxon>
    </lineage>
</organism>
<dbReference type="Proteomes" id="UP000008225">
    <property type="component" value="Chromosome 14"/>
</dbReference>
<evidence type="ECO:0000256" key="1">
    <source>
        <dbReference type="ARBA" id="ARBA00023157"/>
    </source>
</evidence>
<proteinExistence type="predicted"/>
<feature type="signal peptide" evidence="2">
    <location>
        <begin position="1"/>
        <end position="20"/>
    </location>
</feature>
<protein>
    <submittedName>
        <fullName evidence="4">Granulysin</fullName>
    </submittedName>
</protein>
<dbReference type="Gene3D" id="1.10.225.10">
    <property type="entry name" value="Saposin-like"/>
    <property type="match status" value="1"/>
</dbReference>
<dbReference type="OrthoDB" id="69496at2759"/>
<dbReference type="AlphaFoldDB" id="A0A8I4A4I2"/>
<dbReference type="GO" id="GO:0061844">
    <property type="term" value="P:antimicrobial humoral immune response mediated by antimicrobial peptide"/>
    <property type="evidence" value="ECO:0007669"/>
    <property type="project" value="Ensembl"/>
</dbReference>
<evidence type="ECO:0000259" key="3">
    <source>
        <dbReference type="PROSITE" id="PS50015"/>
    </source>
</evidence>
<accession>A0A8I4A4I2</accession>
<dbReference type="SUPFAM" id="SSF47862">
    <property type="entry name" value="Saposin"/>
    <property type="match status" value="1"/>
</dbReference>
<evidence type="ECO:0000313" key="4">
    <source>
        <dbReference type="Ensembl" id="ENSCJAP00000089546.1"/>
    </source>
</evidence>
<reference evidence="4" key="2">
    <citation type="submission" date="2025-08" db="UniProtKB">
        <authorList>
            <consortium name="Ensembl"/>
        </authorList>
    </citation>
    <scope>IDENTIFICATION</scope>
</reference>
<feature type="domain" description="Saposin B-type" evidence="3">
    <location>
        <begin position="89"/>
        <end position="169"/>
    </location>
</feature>